<organism evidence="1 2">
    <name type="scientific">Cupriavidus basilensis</name>
    <dbReference type="NCBI Taxonomy" id="68895"/>
    <lineage>
        <taxon>Bacteria</taxon>
        <taxon>Pseudomonadati</taxon>
        <taxon>Pseudomonadota</taxon>
        <taxon>Betaproteobacteria</taxon>
        <taxon>Burkholderiales</taxon>
        <taxon>Burkholderiaceae</taxon>
        <taxon>Cupriavidus</taxon>
    </lineage>
</organism>
<sequence length="102" mass="10857">MNFRIHVTRCFFPVMGGDPDFGLRHFADAMPMPECALIQGGGAVAGIAATARMIRAAVAARYVKEARGRAPVQNGCIPGTGFIWECRQPCAVHVGISSPDVL</sequence>
<proteinExistence type="predicted"/>
<accession>A0ABT6AR91</accession>
<dbReference type="EMBL" id="JARJLM010000327">
    <property type="protein sequence ID" value="MDF3835113.1"/>
    <property type="molecule type" value="Genomic_DNA"/>
</dbReference>
<evidence type="ECO:0000313" key="2">
    <source>
        <dbReference type="Proteomes" id="UP001216674"/>
    </source>
</evidence>
<name>A0ABT6AR91_9BURK</name>
<protein>
    <submittedName>
        <fullName evidence="1">Uncharacterized protein</fullName>
    </submittedName>
</protein>
<dbReference type="Proteomes" id="UP001216674">
    <property type="component" value="Unassembled WGS sequence"/>
</dbReference>
<comment type="caution">
    <text evidence="1">The sequence shown here is derived from an EMBL/GenBank/DDBJ whole genome shotgun (WGS) entry which is preliminary data.</text>
</comment>
<gene>
    <name evidence="1" type="ORF">P3W85_19420</name>
</gene>
<dbReference type="RefSeq" id="WP_276265993.1">
    <property type="nucleotide sequence ID" value="NZ_JARJLM010000327.1"/>
</dbReference>
<evidence type="ECO:0000313" key="1">
    <source>
        <dbReference type="EMBL" id="MDF3835113.1"/>
    </source>
</evidence>
<keyword evidence="2" id="KW-1185">Reference proteome</keyword>
<reference evidence="1 2" key="1">
    <citation type="submission" date="2023-03" db="EMBL/GenBank/DDBJ databases">
        <title>Draft assemblies of triclosan tolerant bacteria isolated from returned activated sludge.</title>
        <authorList>
            <person name="Van Hamelsveld S."/>
        </authorList>
    </citation>
    <scope>NUCLEOTIDE SEQUENCE [LARGE SCALE GENOMIC DNA]</scope>
    <source>
        <strain evidence="1 2">GW210010_S58</strain>
    </source>
</reference>